<evidence type="ECO:0000313" key="1">
    <source>
        <dbReference type="EMBL" id="MBC6491655.1"/>
    </source>
</evidence>
<gene>
    <name evidence="1" type="ORF">BC349_11385</name>
</gene>
<dbReference type="InterPro" id="IPR024302">
    <property type="entry name" value="SusD-like"/>
</dbReference>
<comment type="caution">
    <text evidence="1">The sequence shown here is derived from an EMBL/GenBank/DDBJ whole genome shotgun (WGS) entry which is preliminary data.</text>
</comment>
<dbReference type="EMBL" id="MBUA01000023">
    <property type="protein sequence ID" value="MBC6491655.1"/>
    <property type="molecule type" value="Genomic_DNA"/>
</dbReference>
<dbReference type="InterPro" id="IPR011990">
    <property type="entry name" value="TPR-like_helical_dom_sf"/>
</dbReference>
<sequence length="552" mass="60045">MNVQKIVFSALLLGSLASCTKVEDKFDELLINPNNPQPEAANVDLFLNRVQLGVSSVFNTASSVGGKLTRQEVFYGPLYNNGYNPQSFNGVWSTAYTSVLQNANNMITLAQSQNRLIHVGIGKILKAYTLATLVDMFGDVPYSEANLGAANTNPKADQGSAVYAACMGLLDEAIADIGSSVSSTPAPSNDLFYGGNKTRWVTAAKTLKLKLLITTRLVDAGAKDKINALLAANDLIDTNAEDFTFKYGTKQDAPNSRHPRFNTYYTATGAGDYIGTYFMWSMTQEKALGTFGDPRTRYYFYRQKTNLGGVSEDNLPCAGIAPPAHYVTSDAPYCWLSGGFWGRDHGDDSGIPPDGTMRTAYGIYPAGGKFDANQNVRVNINDGAQGMGIAPIWMSSFTDFVKAEAALVLGTTGDPRALLESGVKKSIATVLAYPASIGQSISSDFIPTQATIDAYVNRVLEIYDNASTTKERLEVIIKEYYLASWGNGLEPYNSYRRTSLPSNLQPTLQTSPGVYMRSFWLPADYVNLNLNADQKADVGVKVFWDTNPDNLK</sequence>
<dbReference type="PROSITE" id="PS51257">
    <property type="entry name" value="PROKAR_LIPOPROTEIN"/>
    <property type="match status" value="1"/>
</dbReference>
<dbReference type="InterPro" id="IPR041662">
    <property type="entry name" value="SusD-like_2"/>
</dbReference>
<proteinExistence type="predicted"/>
<reference evidence="1 2" key="1">
    <citation type="submission" date="2016-07" db="EMBL/GenBank/DDBJ databases">
        <title>Genome analysis of Flavihumibacter stibioxidans YS-17.</title>
        <authorList>
            <person name="Shi K."/>
            <person name="Han Y."/>
            <person name="Wang G."/>
        </authorList>
    </citation>
    <scope>NUCLEOTIDE SEQUENCE [LARGE SCALE GENOMIC DNA]</scope>
    <source>
        <strain evidence="1 2">YS-17</strain>
    </source>
</reference>
<dbReference type="Pfam" id="PF12741">
    <property type="entry name" value="SusD-like"/>
    <property type="match status" value="1"/>
</dbReference>
<organism evidence="1 2">
    <name type="scientific">Flavihumibacter stibioxidans</name>
    <dbReference type="NCBI Taxonomy" id="1834163"/>
    <lineage>
        <taxon>Bacteria</taxon>
        <taxon>Pseudomonadati</taxon>
        <taxon>Bacteroidota</taxon>
        <taxon>Chitinophagia</taxon>
        <taxon>Chitinophagales</taxon>
        <taxon>Chitinophagaceae</taxon>
        <taxon>Flavihumibacter</taxon>
    </lineage>
</organism>
<name>A0ABR7M9E9_9BACT</name>
<evidence type="ECO:0008006" key="3">
    <source>
        <dbReference type="Google" id="ProtNLM"/>
    </source>
</evidence>
<dbReference type="Pfam" id="PF12771">
    <property type="entry name" value="SusD-like_2"/>
    <property type="match status" value="1"/>
</dbReference>
<evidence type="ECO:0000313" key="2">
    <source>
        <dbReference type="Proteomes" id="UP000765802"/>
    </source>
</evidence>
<dbReference type="Proteomes" id="UP000765802">
    <property type="component" value="Unassembled WGS sequence"/>
</dbReference>
<dbReference type="Gene3D" id="1.25.40.390">
    <property type="match status" value="2"/>
</dbReference>
<dbReference type="SUPFAM" id="SSF48452">
    <property type="entry name" value="TPR-like"/>
    <property type="match status" value="1"/>
</dbReference>
<keyword evidence="2" id="KW-1185">Reference proteome</keyword>
<accession>A0ABR7M9E9</accession>
<dbReference type="RefSeq" id="WP_187256979.1">
    <property type="nucleotide sequence ID" value="NZ_JBHULF010000007.1"/>
</dbReference>
<protein>
    <recommendedName>
        <fullName evidence="3">SusD/RagB family nutrient-binding outer membrane lipoprotein</fullName>
    </recommendedName>
</protein>